<dbReference type="InterPro" id="IPR002649">
    <property type="entry name" value="tRNA_m1G_MeTrfase_TrmD"/>
</dbReference>
<evidence type="ECO:0000313" key="21">
    <source>
        <dbReference type="EMBL" id="CUI86995.1"/>
    </source>
</evidence>
<evidence type="ECO:0000256" key="18">
    <source>
        <dbReference type="SAM" id="MobiDB-lite"/>
    </source>
</evidence>
<evidence type="ECO:0000256" key="10">
    <source>
        <dbReference type="ARBA" id="ARBA00022691"/>
    </source>
</evidence>
<dbReference type="NCBIfam" id="TIGR00088">
    <property type="entry name" value="trmD"/>
    <property type="match status" value="1"/>
</dbReference>
<dbReference type="Gene3D" id="1.10.1270.20">
    <property type="entry name" value="tRNA(m1g37)methyltransferase, domain 2"/>
    <property type="match status" value="1"/>
</dbReference>
<proteinExistence type="inferred from homology"/>
<evidence type="ECO:0000256" key="6">
    <source>
        <dbReference type="ARBA" id="ARBA00014679"/>
    </source>
</evidence>
<feature type="domain" description="tRNA methyltransferase TRMD/TRM10-type" evidence="19">
    <location>
        <begin position="1"/>
        <end position="232"/>
    </location>
</feature>
<dbReference type="Proteomes" id="UP000092950">
    <property type="component" value="Chromosome"/>
</dbReference>
<dbReference type="AlphaFoldDB" id="A0A0J6F4G1"/>
<dbReference type="NCBIfam" id="NF000648">
    <property type="entry name" value="PRK00026.1"/>
    <property type="match status" value="1"/>
</dbReference>
<dbReference type="EMBL" id="CP016440">
    <property type="protein sequence ID" value="ANY15361.1"/>
    <property type="molecule type" value="Genomic_DNA"/>
</dbReference>
<dbReference type="GO" id="GO:0005829">
    <property type="term" value="C:cytosol"/>
    <property type="evidence" value="ECO:0007669"/>
    <property type="project" value="TreeGrafter"/>
</dbReference>
<evidence type="ECO:0000256" key="1">
    <source>
        <dbReference type="ARBA" id="ARBA00002634"/>
    </source>
</evidence>
<evidence type="ECO:0000256" key="15">
    <source>
        <dbReference type="HAMAP-Rule" id="MF_00605"/>
    </source>
</evidence>
<dbReference type="OrthoDB" id="9807416at2"/>
<dbReference type="GO" id="GO:0002939">
    <property type="term" value="P:tRNA N1-guanine methylation"/>
    <property type="evidence" value="ECO:0007669"/>
    <property type="project" value="TreeGrafter"/>
</dbReference>
<name>A0A0J6F4G1_9BORD</name>
<sequence>MRIDVITLFPEMFGVVRDLGVTGRAHAQGLWSLQAWNPRDFTADVHRTVDDRPYGGGPGMVMMAAPLEAAVHAAQAGRRAQGLAPAPVVLLSPVGRRYDQAAAQEISGGTGMILVCGRYEGLDQRFIDRCVTHEISLGDFVLSGGEIAALAVIDAAVRFLPGALGDGDSALQDSFNDTLSGLLDSPHYTRPEVYEGQAVPAELMSGHHARIARWRRDQSLRLTLARRPELIERARQQGWLDHADECRLAELQGLEPPPDPRKRRRRKPAA</sequence>
<keyword evidence="8 15" id="KW-0489">Methyltransferase</keyword>
<dbReference type="GO" id="GO:0052906">
    <property type="term" value="F:tRNA (guanine(37)-N1)-methyltransferase activity"/>
    <property type="evidence" value="ECO:0007669"/>
    <property type="project" value="UniProtKB-UniRule"/>
</dbReference>
<accession>A0A0M7FX79</accession>
<dbReference type="EMBL" id="CYTV01000006">
    <property type="protein sequence ID" value="CUI86995.1"/>
    <property type="molecule type" value="Genomic_DNA"/>
</dbReference>
<evidence type="ECO:0000256" key="2">
    <source>
        <dbReference type="ARBA" id="ARBA00004496"/>
    </source>
</evidence>
<dbReference type="RefSeq" id="WP_043212417.1">
    <property type="nucleotide sequence ID" value="NZ_CAJGUP010000086.1"/>
</dbReference>
<dbReference type="SUPFAM" id="SSF75217">
    <property type="entry name" value="alpha/beta knot"/>
    <property type="match status" value="1"/>
</dbReference>
<evidence type="ECO:0000256" key="8">
    <source>
        <dbReference type="ARBA" id="ARBA00022603"/>
    </source>
</evidence>
<dbReference type="PANTHER" id="PTHR46417:SF1">
    <property type="entry name" value="TRNA (GUANINE-N(1)-)-METHYLTRANSFERASE"/>
    <property type="match status" value="1"/>
</dbReference>
<evidence type="ECO:0000256" key="7">
    <source>
        <dbReference type="ARBA" id="ARBA00022490"/>
    </source>
</evidence>
<evidence type="ECO:0000259" key="19">
    <source>
        <dbReference type="Pfam" id="PF01746"/>
    </source>
</evidence>
<comment type="subcellular location">
    <subcellularLocation>
        <location evidence="2 15 17">Cytoplasm</location>
    </subcellularLocation>
</comment>
<feature type="region of interest" description="Disordered" evidence="18">
    <location>
        <begin position="250"/>
        <end position="270"/>
    </location>
</feature>
<evidence type="ECO:0000256" key="16">
    <source>
        <dbReference type="PIRSR" id="PIRSR000386-1"/>
    </source>
</evidence>
<dbReference type="PANTHER" id="PTHR46417">
    <property type="entry name" value="TRNA (GUANINE-N(1)-)-METHYLTRANSFERASE"/>
    <property type="match status" value="1"/>
</dbReference>
<evidence type="ECO:0000256" key="11">
    <source>
        <dbReference type="ARBA" id="ARBA00022694"/>
    </source>
</evidence>
<evidence type="ECO:0000256" key="14">
    <source>
        <dbReference type="ARBA" id="ARBA00047783"/>
    </source>
</evidence>
<reference evidence="21 22" key="1">
    <citation type="submission" date="2015-09" db="EMBL/GenBank/DDBJ databases">
        <authorList>
            <person name="Jackson K.R."/>
            <person name="Lunt B.L."/>
            <person name="Fisher J.N.B."/>
            <person name="Gardner A.V."/>
            <person name="Bailey M.E."/>
            <person name="Deus L.M."/>
            <person name="Earl A.S."/>
            <person name="Gibby P.D."/>
            <person name="Hartmann K.A."/>
            <person name="Liu J.E."/>
            <person name="Manci A.M."/>
            <person name="Nielsen D.A."/>
            <person name="Solomon M.B."/>
            <person name="Breakwell D.P."/>
            <person name="Burnett S.H."/>
            <person name="Grose J.H."/>
        </authorList>
    </citation>
    <scope>NUCLEOTIDE SEQUENCE [LARGE SCALE GENOMIC DNA]</scope>
    <source>
        <strain evidence="21 22">2789STDY5608636</strain>
    </source>
</reference>
<reference evidence="20 23" key="2">
    <citation type="submission" date="2016-07" db="EMBL/GenBank/DDBJ databases">
        <title>Complete genome sequences of Bordetella pseudohinzii.</title>
        <authorList>
            <person name="Spilker T."/>
            <person name="Darrah R."/>
            <person name="LiPuma J.J."/>
        </authorList>
    </citation>
    <scope>NUCLEOTIDE SEQUENCE [LARGE SCALE GENOMIC DNA]</scope>
    <source>
        <strain evidence="20 23">HI4681</strain>
    </source>
</reference>
<evidence type="ECO:0000256" key="3">
    <source>
        <dbReference type="ARBA" id="ARBA00007630"/>
    </source>
</evidence>
<evidence type="ECO:0000313" key="23">
    <source>
        <dbReference type="Proteomes" id="UP000092950"/>
    </source>
</evidence>
<evidence type="ECO:0000256" key="17">
    <source>
        <dbReference type="RuleBase" id="RU003464"/>
    </source>
</evidence>
<dbReference type="CDD" id="cd18080">
    <property type="entry name" value="TrmD-like"/>
    <property type="match status" value="1"/>
</dbReference>
<comment type="similarity">
    <text evidence="3 15 17">Belongs to the RNA methyltransferase TrmD family.</text>
</comment>
<dbReference type="Proteomes" id="UP000053096">
    <property type="component" value="Unassembled WGS sequence"/>
</dbReference>
<organism evidence="21 22">
    <name type="scientific">Bordetella pseudohinzii</name>
    <dbReference type="NCBI Taxonomy" id="1331258"/>
    <lineage>
        <taxon>Bacteria</taxon>
        <taxon>Pseudomonadati</taxon>
        <taxon>Pseudomonadota</taxon>
        <taxon>Betaproteobacteria</taxon>
        <taxon>Burkholderiales</taxon>
        <taxon>Alcaligenaceae</taxon>
        <taxon>Bordetella</taxon>
    </lineage>
</organism>
<evidence type="ECO:0000256" key="5">
    <source>
        <dbReference type="ARBA" id="ARBA00012807"/>
    </source>
</evidence>
<feature type="binding site" evidence="15 16">
    <location>
        <begin position="137"/>
        <end position="142"/>
    </location>
    <ligand>
        <name>S-adenosyl-L-methionine</name>
        <dbReference type="ChEBI" id="CHEBI:59789"/>
    </ligand>
</feature>
<keyword evidence="11 15" id="KW-0819">tRNA processing</keyword>
<feature type="compositionally biased region" description="Basic residues" evidence="18">
    <location>
        <begin position="261"/>
        <end position="270"/>
    </location>
</feature>
<dbReference type="Gene3D" id="3.40.1280.10">
    <property type="match status" value="1"/>
</dbReference>
<keyword evidence="23" id="KW-1185">Reference proteome</keyword>
<accession>A0A0J6F4G1</accession>
<comment type="catalytic activity">
    <reaction evidence="14 15 17">
        <text>guanosine(37) in tRNA + S-adenosyl-L-methionine = N(1)-methylguanosine(37) in tRNA + S-adenosyl-L-homocysteine + H(+)</text>
        <dbReference type="Rhea" id="RHEA:36899"/>
        <dbReference type="Rhea" id="RHEA-COMP:10145"/>
        <dbReference type="Rhea" id="RHEA-COMP:10147"/>
        <dbReference type="ChEBI" id="CHEBI:15378"/>
        <dbReference type="ChEBI" id="CHEBI:57856"/>
        <dbReference type="ChEBI" id="CHEBI:59789"/>
        <dbReference type="ChEBI" id="CHEBI:73542"/>
        <dbReference type="ChEBI" id="CHEBI:74269"/>
        <dbReference type="EC" id="2.1.1.228"/>
    </reaction>
</comment>
<evidence type="ECO:0000256" key="12">
    <source>
        <dbReference type="ARBA" id="ARBA00029736"/>
    </source>
</evidence>
<evidence type="ECO:0000256" key="4">
    <source>
        <dbReference type="ARBA" id="ARBA00011738"/>
    </source>
</evidence>
<evidence type="ECO:0000256" key="9">
    <source>
        <dbReference type="ARBA" id="ARBA00022679"/>
    </source>
</evidence>
<feature type="binding site" evidence="15 16">
    <location>
        <position position="117"/>
    </location>
    <ligand>
        <name>S-adenosyl-L-methionine</name>
        <dbReference type="ChEBI" id="CHEBI:59789"/>
    </ligand>
</feature>
<comment type="subunit">
    <text evidence="4 15 17">Homodimer.</text>
</comment>
<keyword evidence="9 15" id="KW-0808">Transferase</keyword>
<evidence type="ECO:0000256" key="13">
    <source>
        <dbReference type="ARBA" id="ARBA00033392"/>
    </source>
</evidence>
<dbReference type="Pfam" id="PF01746">
    <property type="entry name" value="tRNA_m1G_MT"/>
    <property type="match status" value="1"/>
</dbReference>
<gene>
    <name evidence="15 21" type="primary">trmD</name>
    <name evidence="20" type="ORF">BBN53_05330</name>
    <name evidence="21" type="ORF">ERS370011_02643</name>
</gene>
<dbReference type="InterPro" id="IPR016009">
    <property type="entry name" value="tRNA_MeTrfase_TRMD/TRM10"/>
</dbReference>
<dbReference type="InterPro" id="IPR029026">
    <property type="entry name" value="tRNA_m1G_MTases_N"/>
</dbReference>
<evidence type="ECO:0000313" key="22">
    <source>
        <dbReference type="Proteomes" id="UP000053096"/>
    </source>
</evidence>
<dbReference type="InterPro" id="IPR023148">
    <property type="entry name" value="tRNA_m1G_MeTrfase_C_sf"/>
</dbReference>
<comment type="function">
    <text evidence="1 15 17">Specifically methylates guanosine-37 in various tRNAs.</text>
</comment>
<evidence type="ECO:0000313" key="20">
    <source>
        <dbReference type="EMBL" id="ANY15361.1"/>
    </source>
</evidence>
<dbReference type="InterPro" id="IPR029028">
    <property type="entry name" value="Alpha/beta_knot_MTases"/>
</dbReference>
<dbReference type="FunFam" id="3.40.1280.10:FF:000001">
    <property type="entry name" value="tRNA (guanine-N(1)-)-methyltransferase"/>
    <property type="match status" value="1"/>
</dbReference>
<keyword evidence="10 15" id="KW-0949">S-adenosyl-L-methionine</keyword>
<dbReference type="HAMAP" id="MF_00605">
    <property type="entry name" value="TrmD"/>
    <property type="match status" value="1"/>
</dbReference>
<keyword evidence="7 15" id="KW-0963">Cytoplasm</keyword>
<protein>
    <recommendedName>
        <fullName evidence="6 15">tRNA (guanine-N(1)-)-methyltransferase</fullName>
        <ecNumber evidence="5 15">2.1.1.228</ecNumber>
    </recommendedName>
    <alternativeName>
        <fullName evidence="12 15">M1G-methyltransferase</fullName>
    </alternativeName>
    <alternativeName>
        <fullName evidence="13 15">tRNA [GM37] methyltransferase</fullName>
    </alternativeName>
</protein>
<dbReference type="PIRSF" id="PIRSF000386">
    <property type="entry name" value="tRNA_mtase"/>
    <property type="match status" value="1"/>
</dbReference>
<dbReference type="KEGG" id="bpdz:BBN53_05330"/>
<dbReference type="EC" id="2.1.1.228" evidence="5 15"/>